<keyword evidence="5" id="KW-0812">Transmembrane</keyword>
<organism evidence="16 17">
    <name type="scientific">Jiella flava</name>
    <dbReference type="NCBI Taxonomy" id="2816857"/>
    <lineage>
        <taxon>Bacteria</taxon>
        <taxon>Pseudomonadati</taxon>
        <taxon>Pseudomonadota</taxon>
        <taxon>Alphaproteobacteria</taxon>
        <taxon>Hyphomicrobiales</taxon>
        <taxon>Aurantimonadaceae</taxon>
        <taxon>Jiella</taxon>
    </lineage>
</organism>
<evidence type="ECO:0000256" key="9">
    <source>
        <dbReference type="ARBA" id="ARBA00030642"/>
    </source>
</evidence>
<evidence type="ECO:0000313" key="16">
    <source>
        <dbReference type="EMBL" id="MBO0661041.1"/>
    </source>
</evidence>
<protein>
    <recommendedName>
        <fullName evidence="2">Parvulin-like PPIase</fullName>
    </recommendedName>
    <alternativeName>
        <fullName evidence="9">Peptidyl-prolyl cis-trans isomerase plp</fullName>
    </alternativeName>
    <alternativeName>
        <fullName evidence="12">Periplasmic chaperone PpiD</fullName>
    </alternativeName>
    <alternativeName>
        <fullName evidence="13">Periplasmic folding chaperone</fullName>
    </alternativeName>
    <alternativeName>
        <fullName evidence="10">Rotamase plp</fullName>
    </alternativeName>
</protein>
<dbReference type="Proteomes" id="UP000664122">
    <property type="component" value="Unassembled WGS sequence"/>
</dbReference>
<keyword evidence="14" id="KW-0413">Isomerase</keyword>
<accession>A0A939JV93</accession>
<comment type="subcellular location">
    <subcellularLocation>
        <location evidence="1">Cell inner membrane</location>
        <topology evidence="1">Single-pass type II membrane protein</topology>
        <orientation evidence="1">Periplasmic side</orientation>
    </subcellularLocation>
</comment>
<reference evidence="16" key="1">
    <citation type="submission" date="2021-03" db="EMBL/GenBank/DDBJ databases">
        <title>Whole genome sequence of Jiella sp. CQZ9-1.</title>
        <authorList>
            <person name="Tuo L."/>
        </authorList>
    </citation>
    <scope>NUCLEOTIDE SEQUENCE</scope>
    <source>
        <strain evidence="16">CQZ9-1</strain>
    </source>
</reference>
<dbReference type="RefSeq" id="WP_207255689.1">
    <property type="nucleotide sequence ID" value="NZ_JAFMPP010000001.1"/>
</dbReference>
<dbReference type="InterPro" id="IPR000297">
    <property type="entry name" value="PPIase_PpiC"/>
</dbReference>
<keyword evidence="4" id="KW-0997">Cell inner membrane</keyword>
<evidence type="ECO:0000256" key="5">
    <source>
        <dbReference type="ARBA" id="ARBA00022692"/>
    </source>
</evidence>
<sequence length="629" mass="67483">MLETMRKSVSGWTAKILLGLLVVSFAIWGIGSSLLQSGLSRTVLSAGETEVTPTEYAFAYSQAVNRISRQIGRQLSSQEAASFGVDQSVMNQLIAGAVLDEESRSLGLGVSNARVAQVIADDPTFKDSNGNFSRGNFKAILANAGISENDYIAQQMKVARRGQLIDAVARDAETPKIFLTALGLYSGERRTVDYLTLSAPNIDSIKDPSKDELATYFDQNQARYAAPEYRSISYAEVTPQTLADPKTVTDAQVKADYEARKDRYATPERRHVEQIVFQDKQAADAAKAKLDSGTSFAAVAKAAGRSPADIDLGTVTKSAIPDSKIADAAFALKKGETSGVVEGLFGPAILQVTDIQPASVKPLDAVKDEIRKELALNNAADAVSNAYNAYEDARAGGATFEEAAKQAAIPIKSVKAVDRNGNGPDGKPIALPDKSDLLAAAFESEPGVDALPLNIDPNGYLFYDVNSVDAAHDRKLADVRDKVETDWKKQRASEQLEQRAKTLEKAIEGGKSIAEVAKQEKLQVETAQAITRQSGIDELGRSGVDAAFSGPKGSVETAVGEAPDTQLVMTVKEVAPPADPLDNVTPGQRRQMAGMMENDLYQSFVTRLQNEYPVRVHPGAIEQAKALVR</sequence>
<evidence type="ECO:0000259" key="15">
    <source>
        <dbReference type="PROSITE" id="PS50198"/>
    </source>
</evidence>
<keyword evidence="6" id="KW-1133">Transmembrane helix</keyword>
<evidence type="ECO:0000256" key="11">
    <source>
        <dbReference type="ARBA" id="ARBA00038408"/>
    </source>
</evidence>
<comment type="caution">
    <text evidence="16">The sequence shown here is derived from an EMBL/GenBank/DDBJ whole genome shotgun (WGS) entry which is preliminary data.</text>
</comment>
<feature type="domain" description="PpiC" evidence="15">
    <location>
        <begin position="267"/>
        <end position="354"/>
    </location>
</feature>
<dbReference type="PANTHER" id="PTHR47529:SF1">
    <property type="entry name" value="PERIPLASMIC CHAPERONE PPID"/>
    <property type="match status" value="1"/>
</dbReference>
<name>A0A939JV93_9HYPH</name>
<comment type="similarity">
    <text evidence="11">Belongs to the PpiD chaperone family.</text>
</comment>
<keyword evidence="17" id="KW-1185">Reference proteome</keyword>
<evidence type="ECO:0000256" key="12">
    <source>
        <dbReference type="ARBA" id="ARBA00040743"/>
    </source>
</evidence>
<dbReference type="InterPro" id="IPR046357">
    <property type="entry name" value="PPIase_dom_sf"/>
</dbReference>
<evidence type="ECO:0000256" key="14">
    <source>
        <dbReference type="PROSITE-ProRule" id="PRU00278"/>
    </source>
</evidence>
<evidence type="ECO:0000256" key="2">
    <source>
        <dbReference type="ARBA" id="ARBA00018370"/>
    </source>
</evidence>
<evidence type="ECO:0000313" key="17">
    <source>
        <dbReference type="Proteomes" id="UP000664122"/>
    </source>
</evidence>
<dbReference type="SUPFAM" id="SSF54534">
    <property type="entry name" value="FKBP-like"/>
    <property type="match status" value="1"/>
</dbReference>
<dbReference type="Pfam" id="PF13145">
    <property type="entry name" value="Rotamase_2"/>
    <property type="match status" value="1"/>
</dbReference>
<proteinExistence type="inferred from homology"/>
<evidence type="ECO:0000256" key="3">
    <source>
        <dbReference type="ARBA" id="ARBA00022475"/>
    </source>
</evidence>
<dbReference type="InterPro" id="IPR052029">
    <property type="entry name" value="PpiD_chaperone"/>
</dbReference>
<dbReference type="SUPFAM" id="SSF109998">
    <property type="entry name" value="Triger factor/SurA peptide-binding domain-like"/>
    <property type="match status" value="1"/>
</dbReference>
<dbReference type="AlphaFoldDB" id="A0A939JV93"/>
<evidence type="ECO:0000256" key="6">
    <source>
        <dbReference type="ARBA" id="ARBA00022989"/>
    </source>
</evidence>
<keyword evidence="8" id="KW-0143">Chaperone</keyword>
<keyword evidence="7" id="KW-0472">Membrane</keyword>
<keyword evidence="3" id="KW-1003">Cell membrane</keyword>
<evidence type="ECO:0000256" key="4">
    <source>
        <dbReference type="ARBA" id="ARBA00022519"/>
    </source>
</evidence>
<dbReference type="GO" id="GO:0005886">
    <property type="term" value="C:plasma membrane"/>
    <property type="evidence" value="ECO:0007669"/>
    <property type="project" value="UniProtKB-SubCell"/>
</dbReference>
<dbReference type="PROSITE" id="PS50198">
    <property type="entry name" value="PPIC_PPIASE_2"/>
    <property type="match status" value="1"/>
</dbReference>
<evidence type="ECO:0000256" key="13">
    <source>
        <dbReference type="ARBA" id="ARBA00042775"/>
    </source>
</evidence>
<evidence type="ECO:0000256" key="7">
    <source>
        <dbReference type="ARBA" id="ARBA00023136"/>
    </source>
</evidence>
<dbReference type="PANTHER" id="PTHR47529">
    <property type="entry name" value="PEPTIDYL-PROLYL CIS-TRANS ISOMERASE D"/>
    <property type="match status" value="1"/>
</dbReference>
<dbReference type="GO" id="GO:0003755">
    <property type="term" value="F:peptidyl-prolyl cis-trans isomerase activity"/>
    <property type="evidence" value="ECO:0007669"/>
    <property type="project" value="UniProtKB-KW"/>
</dbReference>
<evidence type="ECO:0000256" key="10">
    <source>
        <dbReference type="ARBA" id="ARBA00031484"/>
    </source>
</evidence>
<dbReference type="Gene3D" id="1.10.4030.10">
    <property type="entry name" value="Porin chaperone SurA, peptide-binding domain"/>
    <property type="match status" value="1"/>
</dbReference>
<keyword evidence="14" id="KW-0697">Rotamase</keyword>
<dbReference type="InterPro" id="IPR027304">
    <property type="entry name" value="Trigger_fact/SurA_dom_sf"/>
</dbReference>
<evidence type="ECO:0000256" key="1">
    <source>
        <dbReference type="ARBA" id="ARBA00004382"/>
    </source>
</evidence>
<dbReference type="EMBL" id="JAFMPP010000001">
    <property type="protein sequence ID" value="MBO0661041.1"/>
    <property type="molecule type" value="Genomic_DNA"/>
</dbReference>
<dbReference type="Pfam" id="PF13624">
    <property type="entry name" value="SurA_N_3"/>
    <property type="match status" value="1"/>
</dbReference>
<evidence type="ECO:0000256" key="8">
    <source>
        <dbReference type="ARBA" id="ARBA00023186"/>
    </source>
</evidence>
<dbReference type="Gene3D" id="3.10.50.40">
    <property type="match status" value="1"/>
</dbReference>
<gene>
    <name evidence="16" type="ORF">J1C48_00505</name>
</gene>